<name>A0A139X2C2_9CYAN</name>
<sequence>MSIIQKENMTLPSPQSSVRSLTVSFDRVADIYDSTRGLPPDISEQVTETILNITSPTPDTKFFEVGIGTGRIALPIIQRGYSYTGIDISEKMLDECKGKLKGVNHRVTLHSGDATTLPFSDGSFDVAITVHVFHLIANWQKALAEVQRVLKPEGLYIYSHGRMNTPSDITQAQLDFEQHWRDILAGYDYQVTRFGATEEEVLAALREQGATLETVIAAKWQVDLTVGELLKRYENRIYSASWYIPEDIFPRAIQDLREWSKQRFGSLDYDLSHEFKIKFTVVRNWT</sequence>
<dbReference type="STRING" id="128403.WA1_33130"/>
<dbReference type="Proteomes" id="UP000076925">
    <property type="component" value="Unassembled WGS sequence"/>
</dbReference>
<gene>
    <name evidence="2" type="ORF">WA1_33130</name>
</gene>
<keyword evidence="2" id="KW-0808">Transferase</keyword>
<proteinExistence type="predicted"/>
<dbReference type="AlphaFoldDB" id="A0A139X2C2"/>
<protein>
    <submittedName>
        <fullName evidence="2">Methyltransferase type 11</fullName>
    </submittedName>
</protein>
<keyword evidence="2" id="KW-0489">Methyltransferase</keyword>
<organism evidence="2 3">
    <name type="scientific">Scytonema hofmannii PCC 7110</name>
    <dbReference type="NCBI Taxonomy" id="128403"/>
    <lineage>
        <taxon>Bacteria</taxon>
        <taxon>Bacillati</taxon>
        <taxon>Cyanobacteriota</taxon>
        <taxon>Cyanophyceae</taxon>
        <taxon>Nostocales</taxon>
        <taxon>Scytonemataceae</taxon>
        <taxon>Scytonema</taxon>
    </lineage>
</organism>
<evidence type="ECO:0000313" key="2">
    <source>
        <dbReference type="EMBL" id="KYC38861.1"/>
    </source>
</evidence>
<dbReference type="SUPFAM" id="SSF53335">
    <property type="entry name" value="S-adenosyl-L-methionine-dependent methyltransferases"/>
    <property type="match status" value="1"/>
</dbReference>
<evidence type="ECO:0000313" key="3">
    <source>
        <dbReference type="Proteomes" id="UP000076925"/>
    </source>
</evidence>
<dbReference type="GO" id="GO:0008757">
    <property type="term" value="F:S-adenosylmethionine-dependent methyltransferase activity"/>
    <property type="evidence" value="ECO:0007669"/>
    <property type="project" value="InterPro"/>
</dbReference>
<dbReference type="Gene3D" id="3.40.50.150">
    <property type="entry name" value="Vaccinia Virus protein VP39"/>
    <property type="match status" value="1"/>
</dbReference>
<keyword evidence="3" id="KW-1185">Reference proteome</keyword>
<dbReference type="GO" id="GO:0032259">
    <property type="term" value="P:methylation"/>
    <property type="evidence" value="ECO:0007669"/>
    <property type="project" value="UniProtKB-KW"/>
</dbReference>
<dbReference type="CDD" id="cd02440">
    <property type="entry name" value="AdoMet_MTases"/>
    <property type="match status" value="1"/>
</dbReference>
<evidence type="ECO:0000259" key="1">
    <source>
        <dbReference type="Pfam" id="PF08241"/>
    </source>
</evidence>
<dbReference type="EMBL" id="ANNX02000036">
    <property type="protein sequence ID" value="KYC38861.1"/>
    <property type="molecule type" value="Genomic_DNA"/>
</dbReference>
<dbReference type="InterPro" id="IPR029063">
    <property type="entry name" value="SAM-dependent_MTases_sf"/>
</dbReference>
<accession>A0A139X2C2</accession>
<dbReference type="Gene3D" id="1.10.8.900">
    <property type="match status" value="1"/>
</dbReference>
<comment type="caution">
    <text evidence="2">The sequence shown here is derived from an EMBL/GenBank/DDBJ whole genome shotgun (WGS) entry which is preliminary data.</text>
</comment>
<dbReference type="PANTHER" id="PTHR43591">
    <property type="entry name" value="METHYLTRANSFERASE"/>
    <property type="match status" value="1"/>
</dbReference>
<dbReference type="Pfam" id="PF08241">
    <property type="entry name" value="Methyltransf_11"/>
    <property type="match status" value="1"/>
</dbReference>
<reference evidence="2 3" key="1">
    <citation type="journal article" date="2013" name="Genome Biol. Evol.">
        <title>Genomes of Stigonematalean cyanobacteria (subsection V) and the evolution of oxygenic photosynthesis from prokaryotes to plastids.</title>
        <authorList>
            <person name="Dagan T."/>
            <person name="Roettger M."/>
            <person name="Stucken K."/>
            <person name="Landan G."/>
            <person name="Koch R."/>
            <person name="Major P."/>
            <person name="Gould S.B."/>
            <person name="Goremykin V.V."/>
            <person name="Rippka R."/>
            <person name="Tandeau de Marsac N."/>
            <person name="Gugger M."/>
            <person name="Lockhart P.J."/>
            <person name="Allen J.F."/>
            <person name="Brune I."/>
            <person name="Maus I."/>
            <person name="Puhler A."/>
            <person name="Martin W.F."/>
        </authorList>
    </citation>
    <scope>NUCLEOTIDE SEQUENCE [LARGE SCALE GENOMIC DNA]</scope>
    <source>
        <strain evidence="2 3">PCC 7110</strain>
    </source>
</reference>
<dbReference type="PANTHER" id="PTHR43591:SF24">
    <property type="entry name" value="2-METHOXY-6-POLYPRENYL-1,4-BENZOQUINOL METHYLASE, MITOCHONDRIAL"/>
    <property type="match status" value="1"/>
</dbReference>
<feature type="domain" description="Methyltransferase type 11" evidence="1">
    <location>
        <begin position="64"/>
        <end position="157"/>
    </location>
</feature>
<dbReference type="InterPro" id="IPR013216">
    <property type="entry name" value="Methyltransf_11"/>
</dbReference>